<evidence type="ECO:0000256" key="4">
    <source>
        <dbReference type="SAM" id="MobiDB-lite"/>
    </source>
</evidence>
<accession>A0A0F4ZLE9</accession>
<dbReference type="OrthoDB" id="21124at2759"/>
<dbReference type="Pfam" id="PF08711">
    <property type="entry name" value="Med26"/>
    <property type="match status" value="1"/>
</dbReference>
<keyword evidence="3" id="KW-0539">Nucleus</keyword>
<feature type="region of interest" description="Disordered" evidence="4">
    <location>
        <begin position="1"/>
        <end position="169"/>
    </location>
</feature>
<dbReference type="InterPro" id="IPR051037">
    <property type="entry name" value="RNAPII_TF_IWS1"/>
</dbReference>
<comment type="similarity">
    <text evidence="2">Belongs to the IWS1 family.</text>
</comment>
<proteinExistence type="inferred from homology"/>
<dbReference type="GO" id="GO:0005634">
    <property type="term" value="C:nucleus"/>
    <property type="evidence" value="ECO:0007669"/>
    <property type="project" value="UniProtKB-SubCell"/>
</dbReference>
<dbReference type="InterPro" id="IPR035441">
    <property type="entry name" value="TFIIS/LEDGF_dom_sf"/>
</dbReference>
<organism evidence="6 7">
    <name type="scientific">Thielaviopsis punctulata</name>
    <dbReference type="NCBI Taxonomy" id="72032"/>
    <lineage>
        <taxon>Eukaryota</taxon>
        <taxon>Fungi</taxon>
        <taxon>Dikarya</taxon>
        <taxon>Ascomycota</taxon>
        <taxon>Pezizomycotina</taxon>
        <taxon>Sordariomycetes</taxon>
        <taxon>Hypocreomycetidae</taxon>
        <taxon>Microascales</taxon>
        <taxon>Ceratocystidaceae</taxon>
        <taxon>Thielaviopsis</taxon>
    </lineage>
</organism>
<feature type="compositionally biased region" description="Basic and acidic residues" evidence="4">
    <location>
        <begin position="13"/>
        <end position="22"/>
    </location>
</feature>
<dbReference type="Proteomes" id="UP000033483">
    <property type="component" value="Unassembled WGS sequence"/>
</dbReference>
<evidence type="ECO:0000313" key="6">
    <source>
        <dbReference type="EMBL" id="KKA31060.1"/>
    </source>
</evidence>
<evidence type="ECO:0000256" key="3">
    <source>
        <dbReference type="PROSITE-ProRule" id="PRU00649"/>
    </source>
</evidence>
<gene>
    <name evidence="6" type="ORF">TD95_002559</name>
</gene>
<feature type="compositionally biased region" description="Basic and acidic residues" evidence="4">
    <location>
        <begin position="138"/>
        <end position="150"/>
    </location>
</feature>
<feature type="compositionally biased region" description="Low complexity" evidence="4">
    <location>
        <begin position="96"/>
        <end position="106"/>
    </location>
</feature>
<feature type="region of interest" description="Disordered" evidence="4">
    <location>
        <begin position="381"/>
        <end position="401"/>
    </location>
</feature>
<evidence type="ECO:0000256" key="1">
    <source>
        <dbReference type="ARBA" id="ARBA00037349"/>
    </source>
</evidence>
<dbReference type="GO" id="GO:0016973">
    <property type="term" value="P:poly(A)+ mRNA export from nucleus"/>
    <property type="evidence" value="ECO:0007669"/>
    <property type="project" value="TreeGrafter"/>
</dbReference>
<evidence type="ECO:0000259" key="5">
    <source>
        <dbReference type="PROSITE" id="PS51319"/>
    </source>
</evidence>
<evidence type="ECO:0000256" key="2">
    <source>
        <dbReference type="ARBA" id="ARBA00037992"/>
    </source>
</evidence>
<feature type="compositionally biased region" description="Basic and acidic residues" evidence="4">
    <location>
        <begin position="67"/>
        <end position="83"/>
    </location>
</feature>
<comment type="caution">
    <text evidence="6">The sequence shown here is derived from an EMBL/GenBank/DDBJ whole genome shotgun (WGS) entry which is preliminary data.</text>
</comment>
<dbReference type="PROSITE" id="PS51319">
    <property type="entry name" value="TFIIS_N"/>
    <property type="match status" value="1"/>
</dbReference>
<feature type="domain" description="TFIIS N-terminal" evidence="5">
    <location>
        <begin position="233"/>
        <end position="310"/>
    </location>
</feature>
<dbReference type="InterPro" id="IPR017923">
    <property type="entry name" value="TFIIS_N"/>
</dbReference>
<feature type="compositionally biased region" description="Basic and acidic residues" evidence="4">
    <location>
        <begin position="114"/>
        <end position="130"/>
    </location>
</feature>
<feature type="compositionally biased region" description="Acidic residues" evidence="4">
    <location>
        <begin position="23"/>
        <end position="40"/>
    </location>
</feature>
<dbReference type="PANTHER" id="PTHR46010">
    <property type="entry name" value="PROTEIN IWS1 HOMOLOG"/>
    <property type="match status" value="1"/>
</dbReference>
<dbReference type="Gene3D" id="1.20.930.10">
    <property type="entry name" value="Conserved domain common to transcription factors TFIIS, elongin A, CRSP70"/>
    <property type="match status" value="1"/>
</dbReference>
<dbReference type="AlphaFoldDB" id="A0A0F4ZLE9"/>
<comment type="subcellular location">
    <subcellularLocation>
        <location evidence="3">Nucleus</location>
    </subcellularLocation>
</comment>
<comment type="function">
    <text evidence="1">Transcription factor involved in RNA polymerase II transcription regulation. May function in both SPT15/TBP post-recruitment and recruitment steps of transcription.</text>
</comment>
<sequence>MSASGSPPASPAEKLEDIFKPDDDQDLLAEVDDADAEDYDPNNADIQDRPITIDENIARSLKAARRKPTDADLPKPKPRDVRREKKRPRPDDADPAADPATASSASDRPRKARRGEPADDNARSRSKSPEDDFANLTPEERRRKELERVLDQAGKAPKKIRKKKGDEDLEDPVDEQINSLVVQMERACQADNDARQNNQPAVHKLRLLPNVVSMMTRSAAQAAVVDPDTGFLRAVRYFLEPLYDGSIPAYNIQRELFTGLMKLPIDKEALLSSGLGKVVFFYTKSKKPEVPIKRMAEKLVGDWSRPILRRTDDYSKRQVETAAYDYQAAKLAQHQETSHFSSSHRPSGVSAFEAERQRALAPPDLSGRARITDRPASYTVAPVSTFTGTPRGSADHRPIGAGGIDAFRRMAARAKRRNNN</sequence>
<evidence type="ECO:0000313" key="7">
    <source>
        <dbReference type="Proteomes" id="UP000033483"/>
    </source>
</evidence>
<dbReference type="EMBL" id="LAEV01000101">
    <property type="protein sequence ID" value="KKA31060.1"/>
    <property type="molecule type" value="Genomic_DNA"/>
</dbReference>
<protein>
    <recommendedName>
        <fullName evidence="5">TFIIS N-terminal domain-containing protein</fullName>
    </recommendedName>
</protein>
<keyword evidence="7" id="KW-1185">Reference proteome</keyword>
<name>A0A0F4ZLE9_9PEZI</name>
<reference evidence="6 7" key="1">
    <citation type="submission" date="2015-03" db="EMBL/GenBank/DDBJ databases">
        <authorList>
            <person name="Radwan O."/>
            <person name="Al-Naeli F.A."/>
            <person name="Rendon G.A."/>
            <person name="Fields C."/>
        </authorList>
    </citation>
    <scope>NUCLEOTIDE SEQUENCE [LARGE SCALE GENOMIC DNA]</scope>
    <source>
        <strain evidence="6">CR-DP1</strain>
    </source>
</reference>
<dbReference type="PANTHER" id="PTHR46010:SF1">
    <property type="entry name" value="PROTEIN IWS1 HOMOLOG"/>
    <property type="match status" value="1"/>
</dbReference>